<evidence type="ECO:0000313" key="2">
    <source>
        <dbReference type="Proteomes" id="UP000078507"/>
    </source>
</evidence>
<accession>A0A178XWV5</accession>
<sequence>MSLAYFARNAAAAERVRAQILRTGFTLFGQRTWKAEEDLVCRLFHPDYFAIQQILYNRTPRAVRARCQKLGLARRRRQWGPLDKQKLRKLYPSTSREEICAAFPDVAWENIQAVARYYGWKRNKKPYKITGVVSLDQVRKRCYEIKWTMRDLDEESRTKRYFQTRGYRSRHPNFKEINRAVKTLGGQMEVRWADEP</sequence>
<proteinExistence type="predicted"/>
<organism evidence="1 2">
    <name type="scientific">Sinorhizobium saheli</name>
    <dbReference type="NCBI Taxonomy" id="36856"/>
    <lineage>
        <taxon>Bacteria</taxon>
        <taxon>Pseudomonadati</taxon>
        <taxon>Pseudomonadota</taxon>
        <taxon>Alphaproteobacteria</taxon>
        <taxon>Hyphomicrobiales</taxon>
        <taxon>Rhizobiaceae</taxon>
        <taxon>Sinorhizobium/Ensifer group</taxon>
        <taxon>Sinorhizobium</taxon>
    </lineage>
</organism>
<keyword evidence="2" id="KW-1185">Reference proteome</keyword>
<name>A0A178XWV5_SINSA</name>
<dbReference type="AlphaFoldDB" id="A0A178XWV5"/>
<dbReference type="OrthoDB" id="8082928at2"/>
<protein>
    <submittedName>
        <fullName evidence="1">Uncharacterized protein</fullName>
    </submittedName>
</protein>
<comment type="caution">
    <text evidence="1">The sequence shown here is derived from an EMBL/GenBank/DDBJ whole genome shotgun (WGS) entry which is preliminary data.</text>
</comment>
<reference evidence="1 2" key="1">
    <citation type="submission" date="2015-11" db="EMBL/GenBank/DDBJ databases">
        <title>Ensifer anhuiense sp. nov., an effective nitrogen fixation bacterium with Glycine soja.</title>
        <authorList>
            <person name="Yan H."/>
            <person name="Chen W."/>
        </authorList>
    </citation>
    <scope>NUCLEOTIDE SEQUENCE [LARGE SCALE GENOMIC DNA]</scope>
    <source>
        <strain evidence="1 2">LMG 7837</strain>
    </source>
</reference>
<dbReference type="EMBL" id="LNQB01000092">
    <property type="protein sequence ID" value="OAP39263.1"/>
    <property type="molecule type" value="Genomic_DNA"/>
</dbReference>
<dbReference type="RefSeq" id="WP_066878088.1">
    <property type="nucleotide sequence ID" value="NZ_LNQB01000092.1"/>
</dbReference>
<dbReference type="Proteomes" id="UP000078507">
    <property type="component" value="Unassembled WGS sequence"/>
</dbReference>
<gene>
    <name evidence="1" type="ORF">ATB98_02930</name>
</gene>
<evidence type="ECO:0000313" key="1">
    <source>
        <dbReference type="EMBL" id="OAP39263.1"/>
    </source>
</evidence>